<evidence type="ECO:0000256" key="8">
    <source>
        <dbReference type="SAM" id="Phobius"/>
    </source>
</evidence>
<proteinExistence type="inferred from homology"/>
<keyword evidence="3" id="KW-0808">Transferase</keyword>
<sequence>MTAATGDRTEAARTPDAIGVGGVLRRLLGALGVGALPVLAALYVGATTFPGGTLLPWHPVMVDLGVYRLAGATLATGGDIYHLPGSLPFLYPPFAAVLAVPLAALPQAVVEIGWTIAGALAIIAVLHRCGLHGWLLSLVSAATVFLVTPVTQTLAFGQVGIFLVALVFLDLAPGPRLLGGRSRAGRRWLPEGVLTGIAAAVKLTPGLFLIYLLAVRKWRAAIACTVSGAAVTLLSFAVAPAVSLDFWGRLAHGDTGLGHSLIYYTNQTVYADVVRVFGLGRGAALAGLALSALVAALGVWAAVRWHRLGDVRFAVSLCGIAGLLASPVSWLHHFVWIVPLAVCLLDRAPAVARPGGRLERAEPRLPIWIRVLGLLFVGWVVVAPFQRLPGGADVELTWTWSQHLLASVTALLGVAFLIATIVAARRRPATVGNAAVSI</sequence>
<dbReference type="EMBL" id="BAABAB010000010">
    <property type="protein sequence ID" value="GAA3616288.1"/>
    <property type="molecule type" value="Genomic_DNA"/>
</dbReference>
<keyword evidence="2" id="KW-1003">Cell membrane</keyword>
<evidence type="ECO:0000256" key="4">
    <source>
        <dbReference type="ARBA" id="ARBA00022692"/>
    </source>
</evidence>
<evidence type="ECO:0000256" key="3">
    <source>
        <dbReference type="ARBA" id="ARBA00022679"/>
    </source>
</evidence>
<evidence type="ECO:0000256" key="5">
    <source>
        <dbReference type="ARBA" id="ARBA00022989"/>
    </source>
</evidence>
<organism evidence="9 10">
    <name type="scientific">Microlunatus ginsengisoli</name>
    <dbReference type="NCBI Taxonomy" id="363863"/>
    <lineage>
        <taxon>Bacteria</taxon>
        <taxon>Bacillati</taxon>
        <taxon>Actinomycetota</taxon>
        <taxon>Actinomycetes</taxon>
        <taxon>Propionibacteriales</taxon>
        <taxon>Propionibacteriaceae</taxon>
        <taxon>Microlunatus</taxon>
    </lineage>
</organism>
<feature type="transmembrane region" description="Helical" evidence="8">
    <location>
        <begin position="283"/>
        <end position="303"/>
    </location>
</feature>
<name>A0ABP6ZPH5_9ACTN</name>
<keyword evidence="6 8" id="KW-0472">Membrane</keyword>
<comment type="subcellular location">
    <subcellularLocation>
        <location evidence="1">Cell membrane</location>
        <topology evidence="1">Multi-pass membrane protein</topology>
    </subcellularLocation>
</comment>
<accession>A0ABP6ZPH5</accession>
<evidence type="ECO:0000313" key="9">
    <source>
        <dbReference type="EMBL" id="GAA3616288.1"/>
    </source>
</evidence>
<feature type="transmembrane region" description="Helical" evidence="8">
    <location>
        <begin position="365"/>
        <end position="385"/>
    </location>
</feature>
<keyword evidence="10" id="KW-1185">Reference proteome</keyword>
<feature type="transmembrane region" description="Helical" evidence="8">
    <location>
        <begin position="323"/>
        <end position="345"/>
    </location>
</feature>
<feature type="transmembrane region" description="Helical" evidence="8">
    <location>
        <begin position="405"/>
        <end position="424"/>
    </location>
</feature>
<dbReference type="InterPro" id="IPR018584">
    <property type="entry name" value="GT87"/>
</dbReference>
<evidence type="ECO:0000313" key="10">
    <source>
        <dbReference type="Proteomes" id="UP001501490"/>
    </source>
</evidence>
<comment type="similarity">
    <text evidence="7">Belongs to the glycosyltransferase 87 family.</text>
</comment>
<evidence type="ECO:0000256" key="1">
    <source>
        <dbReference type="ARBA" id="ARBA00004651"/>
    </source>
</evidence>
<feature type="transmembrane region" description="Helical" evidence="8">
    <location>
        <begin position="27"/>
        <end position="46"/>
    </location>
</feature>
<evidence type="ECO:0000256" key="7">
    <source>
        <dbReference type="ARBA" id="ARBA00024033"/>
    </source>
</evidence>
<evidence type="ECO:0000256" key="2">
    <source>
        <dbReference type="ARBA" id="ARBA00022475"/>
    </source>
</evidence>
<dbReference type="Pfam" id="PF09594">
    <property type="entry name" value="GT87"/>
    <property type="match status" value="1"/>
</dbReference>
<comment type="caution">
    <text evidence="9">The sequence shown here is derived from an EMBL/GenBank/DDBJ whole genome shotgun (WGS) entry which is preliminary data.</text>
</comment>
<reference evidence="10" key="1">
    <citation type="journal article" date="2019" name="Int. J. Syst. Evol. Microbiol.">
        <title>The Global Catalogue of Microorganisms (GCM) 10K type strain sequencing project: providing services to taxonomists for standard genome sequencing and annotation.</title>
        <authorList>
            <consortium name="The Broad Institute Genomics Platform"/>
            <consortium name="The Broad Institute Genome Sequencing Center for Infectious Disease"/>
            <person name="Wu L."/>
            <person name="Ma J."/>
        </authorList>
    </citation>
    <scope>NUCLEOTIDE SEQUENCE [LARGE SCALE GENOMIC DNA]</scope>
    <source>
        <strain evidence="10">JCM 16929</strain>
    </source>
</reference>
<protein>
    <submittedName>
        <fullName evidence="9">Glycosyltransferase 87 family protein</fullName>
    </submittedName>
</protein>
<keyword evidence="5 8" id="KW-1133">Transmembrane helix</keyword>
<dbReference type="Proteomes" id="UP001501490">
    <property type="component" value="Unassembled WGS sequence"/>
</dbReference>
<gene>
    <name evidence="9" type="ORF">GCM10022236_18060</name>
</gene>
<feature type="transmembrane region" description="Helical" evidence="8">
    <location>
        <begin position="154"/>
        <end position="172"/>
    </location>
</feature>
<evidence type="ECO:0000256" key="6">
    <source>
        <dbReference type="ARBA" id="ARBA00023136"/>
    </source>
</evidence>
<feature type="transmembrane region" description="Helical" evidence="8">
    <location>
        <begin position="220"/>
        <end position="242"/>
    </location>
</feature>
<feature type="transmembrane region" description="Helical" evidence="8">
    <location>
        <begin position="94"/>
        <end position="124"/>
    </location>
</feature>
<dbReference type="RefSeq" id="WP_344803560.1">
    <property type="nucleotide sequence ID" value="NZ_BAABAB010000010.1"/>
</dbReference>
<feature type="transmembrane region" description="Helical" evidence="8">
    <location>
        <begin position="193"/>
        <end position="214"/>
    </location>
</feature>
<keyword evidence="4 8" id="KW-0812">Transmembrane</keyword>
<feature type="transmembrane region" description="Helical" evidence="8">
    <location>
        <begin position="131"/>
        <end position="148"/>
    </location>
</feature>